<protein>
    <submittedName>
        <fullName evidence="2">Uncharacterized protein</fullName>
    </submittedName>
</protein>
<keyword evidence="1" id="KW-0732">Signal</keyword>
<dbReference type="Proteomes" id="UP000762676">
    <property type="component" value="Unassembled WGS sequence"/>
</dbReference>
<proteinExistence type="predicted"/>
<feature type="signal peptide" evidence="1">
    <location>
        <begin position="1"/>
        <end position="19"/>
    </location>
</feature>
<organism evidence="2 3">
    <name type="scientific">Elysia marginata</name>
    <dbReference type="NCBI Taxonomy" id="1093978"/>
    <lineage>
        <taxon>Eukaryota</taxon>
        <taxon>Metazoa</taxon>
        <taxon>Spiralia</taxon>
        <taxon>Lophotrochozoa</taxon>
        <taxon>Mollusca</taxon>
        <taxon>Gastropoda</taxon>
        <taxon>Heterobranchia</taxon>
        <taxon>Euthyneura</taxon>
        <taxon>Panpulmonata</taxon>
        <taxon>Sacoglossa</taxon>
        <taxon>Placobranchoidea</taxon>
        <taxon>Plakobranchidae</taxon>
        <taxon>Elysia</taxon>
    </lineage>
</organism>
<gene>
    <name evidence="2" type="ORF">ElyMa_003706100</name>
</gene>
<comment type="caution">
    <text evidence="2">The sequence shown here is derived from an EMBL/GenBank/DDBJ whole genome shotgun (WGS) entry which is preliminary data.</text>
</comment>
<keyword evidence="3" id="KW-1185">Reference proteome</keyword>
<reference evidence="2 3" key="1">
    <citation type="journal article" date="2021" name="Elife">
        <title>Chloroplast acquisition without the gene transfer in kleptoplastic sea slugs, Plakobranchus ocellatus.</title>
        <authorList>
            <person name="Maeda T."/>
            <person name="Takahashi S."/>
            <person name="Yoshida T."/>
            <person name="Shimamura S."/>
            <person name="Takaki Y."/>
            <person name="Nagai Y."/>
            <person name="Toyoda A."/>
            <person name="Suzuki Y."/>
            <person name="Arimoto A."/>
            <person name="Ishii H."/>
            <person name="Satoh N."/>
            <person name="Nishiyama T."/>
            <person name="Hasebe M."/>
            <person name="Maruyama T."/>
            <person name="Minagawa J."/>
            <person name="Obokata J."/>
            <person name="Shigenobu S."/>
        </authorList>
    </citation>
    <scope>NUCLEOTIDE SEQUENCE [LARGE SCALE GENOMIC DNA]</scope>
</reference>
<sequence>MGNRLLLFLMYGLSKESVSVDQTGMIDHVYQEPKCPVELVTSRCPHAARHRPGFALASSSVRVADDCEDILTLKDRKNILSLS</sequence>
<evidence type="ECO:0000313" key="3">
    <source>
        <dbReference type="Proteomes" id="UP000762676"/>
    </source>
</evidence>
<dbReference type="EMBL" id="BMAT01007596">
    <property type="protein sequence ID" value="GFR67415.1"/>
    <property type="molecule type" value="Genomic_DNA"/>
</dbReference>
<evidence type="ECO:0000256" key="1">
    <source>
        <dbReference type="SAM" id="SignalP"/>
    </source>
</evidence>
<name>A0AAV4F4R1_9GAST</name>
<feature type="chain" id="PRO_5043349132" evidence="1">
    <location>
        <begin position="20"/>
        <end position="83"/>
    </location>
</feature>
<accession>A0AAV4F4R1</accession>
<evidence type="ECO:0000313" key="2">
    <source>
        <dbReference type="EMBL" id="GFR67415.1"/>
    </source>
</evidence>
<dbReference type="AlphaFoldDB" id="A0AAV4F4R1"/>